<keyword evidence="13" id="KW-1185">Reference proteome</keyword>
<protein>
    <recommendedName>
        <fullName evidence="6 11">1-acyl-sn-glycerol-3-phosphate acyltransferase</fullName>
        <ecNumber evidence="5 11">2.3.1.51</ecNumber>
    </recommendedName>
</protein>
<comment type="pathway">
    <text evidence="2">Phospholipid metabolism; CDP-diacylglycerol biosynthesis; CDP-diacylglycerol from sn-glycerol 3-phosphate: step 2/3.</text>
</comment>
<evidence type="ECO:0000256" key="3">
    <source>
        <dbReference type="ARBA" id="ARBA00005189"/>
    </source>
</evidence>
<keyword evidence="11" id="KW-0594">Phospholipid biosynthesis</keyword>
<dbReference type="GO" id="GO:0003841">
    <property type="term" value="F:1-acylglycerol-3-phosphate O-acyltransferase activity"/>
    <property type="evidence" value="ECO:0007669"/>
    <property type="project" value="UniProtKB-UniRule"/>
</dbReference>
<comment type="catalytic activity">
    <reaction evidence="1 11">
        <text>a 1-acyl-sn-glycero-3-phosphate + an acyl-CoA = a 1,2-diacyl-sn-glycero-3-phosphate + CoA</text>
        <dbReference type="Rhea" id="RHEA:19709"/>
        <dbReference type="ChEBI" id="CHEBI:57287"/>
        <dbReference type="ChEBI" id="CHEBI:57970"/>
        <dbReference type="ChEBI" id="CHEBI:58342"/>
        <dbReference type="ChEBI" id="CHEBI:58608"/>
        <dbReference type="EC" id="2.3.1.51"/>
    </reaction>
</comment>
<dbReference type="PANTHER" id="PTHR10434">
    <property type="entry name" value="1-ACYL-SN-GLYCEROL-3-PHOSPHATE ACYLTRANSFERASE"/>
    <property type="match status" value="1"/>
</dbReference>
<dbReference type="InterPro" id="IPR004552">
    <property type="entry name" value="AGP_acyltrans"/>
</dbReference>
<evidence type="ECO:0000256" key="8">
    <source>
        <dbReference type="ARBA" id="ARBA00022679"/>
    </source>
</evidence>
<evidence type="ECO:0000313" key="13">
    <source>
        <dbReference type="Proteomes" id="UP000221734"/>
    </source>
</evidence>
<dbReference type="SUPFAM" id="SSF69593">
    <property type="entry name" value="Glycerol-3-phosphate (1)-acyltransferase"/>
    <property type="match status" value="1"/>
</dbReference>
<dbReference type="Pfam" id="PF01553">
    <property type="entry name" value="Acyltransferase"/>
    <property type="match status" value="1"/>
</dbReference>
<dbReference type="AlphaFoldDB" id="A0A2C9CGV1"/>
<dbReference type="Proteomes" id="UP000221734">
    <property type="component" value="Chromosome Kuenenia_stuttgartiensis_MBR1"/>
</dbReference>
<organism evidence="12 13">
    <name type="scientific">Kuenenia stuttgartiensis</name>
    <dbReference type="NCBI Taxonomy" id="174633"/>
    <lineage>
        <taxon>Bacteria</taxon>
        <taxon>Pseudomonadati</taxon>
        <taxon>Planctomycetota</taxon>
        <taxon>Candidatus Brocadiia</taxon>
        <taxon>Candidatus Brocadiales</taxon>
        <taxon>Candidatus Brocadiaceae</taxon>
        <taxon>Candidatus Kuenenia</taxon>
    </lineage>
</organism>
<dbReference type="GO" id="GO:0016020">
    <property type="term" value="C:membrane"/>
    <property type="evidence" value="ECO:0007669"/>
    <property type="project" value="InterPro"/>
</dbReference>
<evidence type="ECO:0000256" key="10">
    <source>
        <dbReference type="ARBA" id="ARBA00023315"/>
    </source>
</evidence>
<dbReference type="SMART" id="SM00563">
    <property type="entry name" value="PlsC"/>
    <property type="match status" value="1"/>
</dbReference>
<evidence type="ECO:0000256" key="2">
    <source>
        <dbReference type="ARBA" id="ARBA00004728"/>
    </source>
</evidence>
<proteinExistence type="inferred from homology"/>
<keyword evidence="10 11" id="KW-0012">Acyltransferase</keyword>
<comment type="pathway">
    <text evidence="3">Lipid metabolism.</text>
</comment>
<accession>A0A2C9CGV1</accession>
<keyword evidence="8 11" id="KW-0808">Transferase</keyword>
<dbReference type="EC" id="2.3.1.51" evidence="5 11"/>
<evidence type="ECO:0000313" key="12">
    <source>
        <dbReference type="EMBL" id="SOH04911.1"/>
    </source>
</evidence>
<reference evidence="13" key="1">
    <citation type="submission" date="2017-10" db="EMBL/GenBank/DDBJ databases">
        <authorList>
            <person name="Frank J."/>
        </authorList>
    </citation>
    <scope>NUCLEOTIDE SEQUENCE [LARGE SCALE GENOMIC DNA]</scope>
</reference>
<sequence>MRTQTQMYKLYQIFFTLFSWLTFVFAWMLATFLSILLSMDTKNKEKVFNTMERVFSRISFKIIGMKVALEGLENIPKNEPVIFIANHQSMMDIKLSLAYIPVNFSFISKEAIFHVPVLGAYMTVSGHIPIKREEDRKAYTSLIKAINELTAKQKSLVIFPEGTRSEDGTLGTFKRGISLIVLKSKRRVVPMAISGSNRFMPKHGFLSYPENRNVKISFGKPLSFDNSRTDREYTIYVTNTLRNAVMELL</sequence>
<dbReference type="RefSeq" id="WP_099325574.1">
    <property type="nucleotide sequence ID" value="NZ_LT934425.1"/>
</dbReference>
<keyword evidence="11" id="KW-1208">Phospholipid metabolism</keyword>
<evidence type="ECO:0000256" key="1">
    <source>
        <dbReference type="ARBA" id="ARBA00001141"/>
    </source>
</evidence>
<comment type="domain">
    <text evidence="11">The HXXXXD motif is essential for acyltransferase activity and may constitute the binding site for the phosphate moiety of the glycerol-3-phosphate.</text>
</comment>
<keyword evidence="7 11" id="KW-0444">Lipid biosynthesis</keyword>
<dbReference type="GO" id="GO:0006654">
    <property type="term" value="P:phosphatidic acid biosynthetic process"/>
    <property type="evidence" value="ECO:0007669"/>
    <property type="project" value="TreeGrafter"/>
</dbReference>
<name>A0A2C9CGV1_KUEST</name>
<evidence type="ECO:0000256" key="5">
    <source>
        <dbReference type="ARBA" id="ARBA00013211"/>
    </source>
</evidence>
<gene>
    <name evidence="12" type="ORF">KSMBR1_2424</name>
</gene>
<dbReference type="InterPro" id="IPR002123">
    <property type="entry name" value="Plipid/glycerol_acylTrfase"/>
</dbReference>
<keyword evidence="9 11" id="KW-0443">Lipid metabolism</keyword>
<evidence type="ECO:0000256" key="7">
    <source>
        <dbReference type="ARBA" id="ARBA00022516"/>
    </source>
</evidence>
<dbReference type="EMBL" id="LT934425">
    <property type="protein sequence ID" value="SOH04911.1"/>
    <property type="molecule type" value="Genomic_DNA"/>
</dbReference>
<dbReference type="PANTHER" id="PTHR10434:SF64">
    <property type="entry name" value="1-ACYL-SN-GLYCEROL-3-PHOSPHATE ACYLTRANSFERASE-RELATED"/>
    <property type="match status" value="1"/>
</dbReference>
<evidence type="ECO:0000256" key="6">
    <source>
        <dbReference type="ARBA" id="ARBA00016139"/>
    </source>
</evidence>
<comment type="similarity">
    <text evidence="4 11">Belongs to the 1-acyl-sn-glycerol-3-phosphate acyltransferase family.</text>
</comment>
<dbReference type="KEGG" id="kst:KSMBR1_2424"/>
<evidence type="ECO:0000256" key="9">
    <source>
        <dbReference type="ARBA" id="ARBA00023098"/>
    </source>
</evidence>
<evidence type="ECO:0000256" key="4">
    <source>
        <dbReference type="ARBA" id="ARBA00008655"/>
    </source>
</evidence>
<dbReference type="CDD" id="cd07989">
    <property type="entry name" value="LPLAT_AGPAT-like"/>
    <property type="match status" value="1"/>
</dbReference>
<evidence type="ECO:0000256" key="11">
    <source>
        <dbReference type="RuleBase" id="RU361267"/>
    </source>
</evidence>
<dbReference type="NCBIfam" id="TIGR00530">
    <property type="entry name" value="AGP_acyltrn"/>
    <property type="match status" value="1"/>
</dbReference>